<evidence type="ECO:0000256" key="1">
    <source>
        <dbReference type="ARBA" id="ARBA00003347"/>
    </source>
</evidence>
<dbReference type="RefSeq" id="YP_009046049.1">
    <property type="nucleotide sequence ID" value="NC_024446.1"/>
</dbReference>
<reference evidence="5 6" key="1">
    <citation type="journal article" date="2014" name="BMC Genomics">
        <title>The complete genome sequences of poxviruses isolated from a penguin and a pigeon in South Africa and comparison to other sequenced avipoxviruses.</title>
        <authorList>
            <person name="Offerman K."/>
            <person name="Carulei O."/>
            <person name="van der Walt A.P."/>
            <person name="Douglass N."/>
            <person name="Williamson A.L."/>
        </authorList>
    </citation>
    <scope>NUCLEOTIDE SEQUENCE [LARGE SCALE GENOMIC DNA]</scope>
    <source>
        <strain evidence="5">PSan92</strain>
    </source>
</reference>
<dbReference type="EMBL" id="KJ859677">
    <property type="protein sequence ID" value="AID46791.1"/>
    <property type="molecule type" value="Genomic_DNA"/>
</dbReference>
<dbReference type="InterPro" id="IPR010507">
    <property type="entry name" value="Znf_MYM"/>
</dbReference>
<evidence type="ECO:0000259" key="4">
    <source>
        <dbReference type="Pfam" id="PF06467"/>
    </source>
</evidence>
<dbReference type="GO" id="GO:0008270">
    <property type="term" value="F:zinc ion binding"/>
    <property type="evidence" value="ECO:0007669"/>
    <property type="project" value="InterPro"/>
</dbReference>
<organism evidence="5 6">
    <name type="scientific">Penguinpox virus</name>
    <dbReference type="NCBI Taxonomy" id="648998"/>
    <lineage>
        <taxon>Viruses</taxon>
        <taxon>Varidnaviria</taxon>
        <taxon>Bamfordvirae</taxon>
        <taxon>Nucleocytoviricota</taxon>
        <taxon>Pokkesviricetes</taxon>
        <taxon>Chitovirales</taxon>
        <taxon>Poxviridae</taxon>
        <taxon>Chordopoxvirinae</taxon>
        <taxon>Avipoxvirus</taxon>
        <taxon>Avipoxvirus penguinpox</taxon>
    </lineage>
</organism>
<protein>
    <recommendedName>
        <fullName evidence="2">Viral late gene transcription factor 2</fullName>
    </recommendedName>
    <alternativeName>
        <fullName evidence="3">Trans-activator protein A1</fullName>
    </alternativeName>
</protein>
<dbReference type="InterPro" id="IPR004975">
    <property type="entry name" value="Poxvirus_VLTF2"/>
</dbReference>
<dbReference type="Proteomes" id="UP000140838">
    <property type="component" value="Genome"/>
</dbReference>
<comment type="function">
    <text evidence="1">Acts with RNA polymerase to initiate transcription from late gene promoters.</text>
</comment>
<proteinExistence type="predicted"/>
<name>A0A068EF54_9POXV</name>
<evidence type="ECO:0000256" key="2">
    <source>
        <dbReference type="ARBA" id="ARBA00021728"/>
    </source>
</evidence>
<accession>A0A068EF54</accession>
<gene>
    <name evidence="5" type="ORF">pepv_051</name>
</gene>
<dbReference type="Pfam" id="PF06467">
    <property type="entry name" value="zf-FCS"/>
    <property type="match status" value="1"/>
</dbReference>
<dbReference type="GeneID" id="19738054"/>
<sequence length="154" mass="17964">MYKKVNLSGIVISEPKSVKKFKTKDSIINVLPEYYHTIADKRLEIRKDKDNCWFCKQDMSIYNPFFIETLYGDHIGVFCSKICRDSFANMIKSVIALREEPKIALLPLELYEKPEEVLEVINDLRHKEGIYGSCILESEQNIIKLTLRCHCNTN</sequence>
<dbReference type="Pfam" id="PF03295">
    <property type="entry name" value="Pox_TAA1"/>
    <property type="match status" value="1"/>
</dbReference>
<evidence type="ECO:0000256" key="3">
    <source>
        <dbReference type="ARBA" id="ARBA00029582"/>
    </source>
</evidence>
<keyword evidence="6" id="KW-1185">Reference proteome</keyword>
<evidence type="ECO:0000313" key="6">
    <source>
        <dbReference type="Proteomes" id="UP000140838"/>
    </source>
</evidence>
<dbReference type="KEGG" id="vg:19738054"/>
<feature type="domain" description="MYM-type" evidence="4">
    <location>
        <begin position="48"/>
        <end position="87"/>
    </location>
</feature>
<evidence type="ECO:0000313" key="5">
    <source>
        <dbReference type="EMBL" id="AID46791.1"/>
    </source>
</evidence>